<dbReference type="InterPro" id="IPR013780">
    <property type="entry name" value="Glyco_hydro_b"/>
</dbReference>
<evidence type="ECO:0000259" key="5">
    <source>
        <dbReference type="Pfam" id="PF17137"/>
    </source>
</evidence>
<dbReference type="InterPro" id="IPR033403">
    <property type="entry name" value="DUF5110"/>
</dbReference>
<dbReference type="Pfam" id="PF13802">
    <property type="entry name" value="Gal_mutarotas_2"/>
    <property type="match status" value="1"/>
</dbReference>
<dbReference type="GO" id="GO:0005975">
    <property type="term" value="P:carbohydrate metabolic process"/>
    <property type="evidence" value="ECO:0007669"/>
    <property type="project" value="InterPro"/>
</dbReference>
<comment type="similarity">
    <text evidence="1 2">Belongs to the glycosyl hydrolase 31 family.</text>
</comment>
<dbReference type="InterPro" id="IPR017853">
    <property type="entry name" value="GH"/>
</dbReference>
<evidence type="ECO:0008006" key="9">
    <source>
        <dbReference type="Google" id="ProtNLM"/>
    </source>
</evidence>
<dbReference type="InterPro" id="IPR011013">
    <property type="entry name" value="Gal_mutarotase_sf_dom"/>
</dbReference>
<evidence type="ECO:0000259" key="6">
    <source>
        <dbReference type="Pfam" id="PF21365"/>
    </source>
</evidence>
<dbReference type="EMBL" id="CAVNYO010000444">
    <property type="protein sequence ID" value="CAK5281306.1"/>
    <property type="molecule type" value="Genomic_DNA"/>
</dbReference>
<dbReference type="Gene3D" id="3.20.20.80">
    <property type="entry name" value="Glycosidases"/>
    <property type="match status" value="1"/>
</dbReference>
<reference evidence="7" key="1">
    <citation type="submission" date="2023-11" db="EMBL/GenBank/DDBJ databases">
        <authorList>
            <person name="De Vega J J."/>
            <person name="De Vega J J."/>
        </authorList>
    </citation>
    <scope>NUCLEOTIDE SEQUENCE</scope>
</reference>
<dbReference type="Pfam" id="PF17137">
    <property type="entry name" value="DUF5110"/>
    <property type="match status" value="1"/>
</dbReference>
<dbReference type="InterPro" id="IPR000322">
    <property type="entry name" value="Glyco_hydro_31_TIM"/>
</dbReference>
<organism evidence="7 8">
    <name type="scientific">Mycena citricolor</name>
    <dbReference type="NCBI Taxonomy" id="2018698"/>
    <lineage>
        <taxon>Eukaryota</taxon>
        <taxon>Fungi</taxon>
        <taxon>Dikarya</taxon>
        <taxon>Basidiomycota</taxon>
        <taxon>Agaricomycotina</taxon>
        <taxon>Agaricomycetes</taxon>
        <taxon>Agaricomycetidae</taxon>
        <taxon>Agaricales</taxon>
        <taxon>Marasmiineae</taxon>
        <taxon>Mycenaceae</taxon>
        <taxon>Mycena</taxon>
    </lineage>
</organism>
<dbReference type="GO" id="GO:0004553">
    <property type="term" value="F:hydrolase activity, hydrolyzing O-glycosyl compounds"/>
    <property type="evidence" value="ECO:0007669"/>
    <property type="project" value="InterPro"/>
</dbReference>
<comment type="caution">
    <text evidence="7">The sequence shown here is derived from an EMBL/GenBank/DDBJ whole genome shotgun (WGS) entry which is preliminary data.</text>
</comment>
<dbReference type="InterPro" id="IPR048395">
    <property type="entry name" value="Glyco_hydro_31_C"/>
</dbReference>
<dbReference type="SUPFAM" id="SSF74650">
    <property type="entry name" value="Galactose mutarotase-like"/>
    <property type="match status" value="1"/>
</dbReference>
<dbReference type="Proteomes" id="UP001295794">
    <property type="component" value="Unassembled WGS sequence"/>
</dbReference>
<evidence type="ECO:0000256" key="2">
    <source>
        <dbReference type="RuleBase" id="RU361185"/>
    </source>
</evidence>
<feature type="domain" description="Glycosyl hydrolase family 31 C-terminal" evidence="6">
    <location>
        <begin position="649"/>
        <end position="744"/>
    </location>
</feature>
<evidence type="ECO:0000259" key="4">
    <source>
        <dbReference type="Pfam" id="PF13802"/>
    </source>
</evidence>
<dbReference type="AlphaFoldDB" id="A0AAD2K6A2"/>
<keyword evidence="2" id="KW-0326">Glycosidase</keyword>
<dbReference type="Pfam" id="PF01055">
    <property type="entry name" value="Glyco_hydro_31_2nd"/>
    <property type="match status" value="1"/>
</dbReference>
<dbReference type="PANTHER" id="PTHR22762:SF165">
    <property type="entry name" value="PUTATIVE (AFU_ORTHOLOGUE AFUA_1G06560)-RELATED"/>
    <property type="match status" value="1"/>
</dbReference>
<dbReference type="Gene3D" id="2.60.40.1760">
    <property type="entry name" value="glycosyl hydrolase (family 31)"/>
    <property type="match status" value="1"/>
</dbReference>
<feature type="domain" description="Glycoside hydrolase family 31 N-terminal" evidence="4">
    <location>
        <begin position="30"/>
        <end position="221"/>
    </location>
</feature>
<proteinExistence type="inferred from homology"/>
<dbReference type="SUPFAM" id="SSF51011">
    <property type="entry name" value="Glycosyl hydrolase domain"/>
    <property type="match status" value="1"/>
</dbReference>
<sequence length="861" mass="95613">MPRFLIPTSFSPAPSDGLAFHLRNPTGHELSVQPISDTVVRVVHQLPTDKYPQKINGAIQWEVAAPASVEIGNTSATVKTKALSVKVDFSEGPRLEWFTKDGTPFHADSKTRAYTYDAMSGAVLHYVEKESPIPVTEDQYTCDGPFVHPDVNEYVYGLGESRGPMNKVGKKFVMEGRDSLSYDWEHTDTLYKTNPFYSVYNKKTKLWYGVFYNNISDTMFDMGAEHDVLWGFFRWYKANTGPLDYYIILGDGTLPSVLTEYARLVSPSTPDKFAASLTLPPLSQLGYLSSSLALAAEPHAQEAVIQFLRDCRTNGFPVDGLYLSSGWCQDEETGNRNYFVWNYSRYPTPDEMGRIVEKELGIQLIANTKPWLLKVHPRYEEALTKGAFIRPAPDAPAGAKAAMSYCWSAGWNAHAPASYFDYSSRAGSEWWGTAVKEELVANDVTGIWIDNNEMSGLTDDDERYSGELPMSSIKTIEQRMGWNGGETRVGSAGKMMNIMGMARTTYDAVIAARPEHRPVIVSRSGLPGIQTYAHATWSGDNSTTWKALEFGTKMTLSVGMSFGPGLFGHDIGGFAGSHHPGPELLVRWCQNGAWHTRFTVHSAKDVSTAMWMYDDVPGISDHIRAALAFRYRLTPTFYSYYVSHYQRHGWPVLKPLLWHHSVDPKTLEMDDDFLFGSHILVASVTRQGATTRKVYLPSESNDGEKGLDWCELDTGVWHQGKADFVELDAPLSRTPVLVRSGGILVLGGECKRNVYDGVNERTALVFPAPGKASAGSFTLIEDDGVSNEHLDKGIYTEILLTYSATATEVVVDYEVVHGQFKLPYEAVWIQLPIGDQRKIVVKAGKKEAKGPGGQVGISINF</sequence>
<keyword evidence="2" id="KW-0378">Hydrolase</keyword>
<evidence type="ECO:0000256" key="1">
    <source>
        <dbReference type="ARBA" id="ARBA00007806"/>
    </source>
</evidence>
<feature type="domain" description="DUF5110" evidence="5">
    <location>
        <begin position="762"/>
        <end position="823"/>
    </location>
</feature>
<dbReference type="Pfam" id="PF21365">
    <property type="entry name" value="Glyco_hydro_31_3rd"/>
    <property type="match status" value="1"/>
</dbReference>
<dbReference type="PANTHER" id="PTHR22762">
    <property type="entry name" value="ALPHA-GLUCOSIDASE"/>
    <property type="match status" value="1"/>
</dbReference>
<evidence type="ECO:0000259" key="3">
    <source>
        <dbReference type="Pfam" id="PF01055"/>
    </source>
</evidence>
<keyword evidence="8" id="KW-1185">Reference proteome</keyword>
<evidence type="ECO:0000313" key="8">
    <source>
        <dbReference type="Proteomes" id="UP001295794"/>
    </source>
</evidence>
<gene>
    <name evidence="7" type="ORF">MYCIT1_LOCUS32333</name>
</gene>
<dbReference type="InterPro" id="IPR025887">
    <property type="entry name" value="Glyco_hydro_31_N_dom"/>
</dbReference>
<dbReference type="Gene3D" id="2.60.40.1180">
    <property type="entry name" value="Golgi alpha-mannosidase II"/>
    <property type="match status" value="2"/>
</dbReference>
<accession>A0AAD2K6A2</accession>
<protein>
    <recommendedName>
        <fullName evidence="9">Glycoside hydrolase family 31 N-terminal domain-containing protein</fullName>
    </recommendedName>
</protein>
<evidence type="ECO:0000313" key="7">
    <source>
        <dbReference type="EMBL" id="CAK5281306.1"/>
    </source>
</evidence>
<name>A0AAD2K6A2_9AGAR</name>
<dbReference type="CDD" id="cd14752">
    <property type="entry name" value="GH31_N"/>
    <property type="match status" value="1"/>
</dbReference>
<dbReference type="GO" id="GO:0030246">
    <property type="term" value="F:carbohydrate binding"/>
    <property type="evidence" value="ECO:0007669"/>
    <property type="project" value="InterPro"/>
</dbReference>
<dbReference type="SUPFAM" id="SSF51445">
    <property type="entry name" value="(Trans)glycosidases"/>
    <property type="match status" value="1"/>
</dbReference>
<feature type="domain" description="Glycoside hydrolase family 31 TIM barrel" evidence="3">
    <location>
        <begin position="279"/>
        <end position="639"/>
    </location>
</feature>